<feature type="domain" description="HTH tetR-type" evidence="3">
    <location>
        <begin position="45"/>
        <end position="105"/>
    </location>
</feature>
<proteinExistence type="predicted"/>
<dbReference type="Gene3D" id="1.10.10.60">
    <property type="entry name" value="Homeodomain-like"/>
    <property type="match status" value="1"/>
</dbReference>
<dbReference type="InterPro" id="IPR009057">
    <property type="entry name" value="Homeodomain-like_sf"/>
</dbReference>
<sequence length="250" mass="27998">MASPIATAAASAPESTPVIFDPCQPVGRAVSPGVSRARTPGYNQRQRRSTILATIRRLLKEDGLDGVTVRRIAEQSGHAVQTIYNLVGPRDLAITEAINEYSIYVNLTATPDPFDPEVPSAMLDRELKSIRINPEFSRNVCLIYFSDARQIFYDFREQQIKTMHRFLMQQQRSGVVRNDISARLLAEQLMLYLGATCVEWADRNLDFDELSERLSGGYETIMAGAICRGDLRINRDLPGTTRSAPDSRFV</sequence>
<feature type="DNA-binding region" description="H-T-H motif" evidence="2">
    <location>
        <begin position="68"/>
        <end position="87"/>
    </location>
</feature>
<comment type="caution">
    <text evidence="4">The sequence shown here is derived from an EMBL/GenBank/DDBJ whole genome shotgun (WGS) entry which is preliminary data.</text>
</comment>
<evidence type="ECO:0000313" key="5">
    <source>
        <dbReference type="Proteomes" id="UP001162880"/>
    </source>
</evidence>
<organism evidence="4 5">
    <name type="scientific">Novosphingobium album</name>
    <name type="common">ex Hu et al. 2023</name>
    <dbReference type="NCBI Taxonomy" id="2930093"/>
    <lineage>
        <taxon>Bacteria</taxon>
        <taxon>Pseudomonadati</taxon>
        <taxon>Pseudomonadota</taxon>
        <taxon>Alphaproteobacteria</taxon>
        <taxon>Sphingomonadales</taxon>
        <taxon>Sphingomonadaceae</taxon>
        <taxon>Novosphingobium</taxon>
    </lineage>
</organism>
<keyword evidence="5" id="KW-1185">Reference proteome</keyword>
<reference evidence="4" key="1">
    <citation type="submission" date="2022-03" db="EMBL/GenBank/DDBJ databases">
        <title>Identification of a novel bacterium isolated from mangrove sediments.</title>
        <authorList>
            <person name="Pan X."/>
        </authorList>
    </citation>
    <scope>NUCLEOTIDE SEQUENCE</scope>
    <source>
        <strain evidence="4">B2580</strain>
    </source>
</reference>
<dbReference type="SUPFAM" id="SSF46689">
    <property type="entry name" value="Homeodomain-like"/>
    <property type="match status" value="1"/>
</dbReference>
<protein>
    <submittedName>
        <fullName evidence="4">TetR/AcrR family transcriptional regulator</fullName>
    </submittedName>
</protein>
<dbReference type="SUPFAM" id="SSF48498">
    <property type="entry name" value="Tetracyclin repressor-like, C-terminal domain"/>
    <property type="match status" value="1"/>
</dbReference>
<name>A0ABT0AYA0_9SPHN</name>
<evidence type="ECO:0000313" key="4">
    <source>
        <dbReference type="EMBL" id="MCJ2177791.1"/>
    </source>
</evidence>
<dbReference type="Proteomes" id="UP001162880">
    <property type="component" value="Unassembled WGS sequence"/>
</dbReference>
<dbReference type="EMBL" id="JALHLE010000005">
    <property type="protein sequence ID" value="MCJ2177791.1"/>
    <property type="molecule type" value="Genomic_DNA"/>
</dbReference>
<dbReference type="Gene3D" id="1.10.357.10">
    <property type="entry name" value="Tetracycline Repressor, domain 2"/>
    <property type="match status" value="1"/>
</dbReference>
<accession>A0ABT0AYA0</accession>
<dbReference type="Pfam" id="PF00440">
    <property type="entry name" value="TetR_N"/>
    <property type="match status" value="1"/>
</dbReference>
<gene>
    <name evidence="4" type="ORF">MTR64_04395</name>
</gene>
<dbReference type="InterPro" id="IPR036271">
    <property type="entry name" value="Tet_transcr_reg_TetR-rel_C_sf"/>
</dbReference>
<dbReference type="RefSeq" id="WP_243991189.1">
    <property type="nucleotide sequence ID" value="NZ_JALHLE010000005.1"/>
</dbReference>
<dbReference type="PROSITE" id="PS50977">
    <property type="entry name" value="HTH_TETR_2"/>
    <property type="match status" value="1"/>
</dbReference>
<evidence type="ECO:0000256" key="2">
    <source>
        <dbReference type="PROSITE-ProRule" id="PRU00335"/>
    </source>
</evidence>
<evidence type="ECO:0000256" key="1">
    <source>
        <dbReference type="ARBA" id="ARBA00023125"/>
    </source>
</evidence>
<dbReference type="InterPro" id="IPR001647">
    <property type="entry name" value="HTH_TetR"/>
</dbReference>
<keyword evidence="1 2" id="KW-0238">DNA-binding</keyword>
<evidence type="ECO:0000259" key="3">
    <source>
        <dbReference type="PROSITE" id="PS50977"/>
    </source>
</evidence>